<comment type="caution">
    <text evidence="2">The sequence shown here is derived from an EMBL/GenBank/DDBJ whole genome shotgun (WGS) entry which is preliminary data.</text>
</comment>
<evidence type="ECO:0000313" key="2">
    <source>
        <dbReference type="EMBL" id="KPI87016.1"/>
    </source>
</evidence>
<keyword evidence="1" id="KW-1133">Transmembrane helix</keyword>
<reference evidence="2 3" key="1">
    <citation type="journal article" date="2015" name="PLoS Pathog.">
        <title>Leptomonas seymouri: Adaptations to the Dixenous Life Cycle Analyzed by Genome Sequencing, Transcriptome Profiling and Co-infection with Leishmania donovani.</title>
        <authorList>
            <person name="Kraeva N."/>
            <person name="Butenko A."/>
            <person name="Hlavacova J."/>
            <person name="Kostygov A."/>
            <person name="Myskova J."/>
            <person name="Grybchuk D."/>
            <person name="Lestinova T."/>
            <person name="Votypka J."/>
            <person name="Volf P."/>
            <person name="Opperdoes F."/>
            <person name="Flegontov P."/>
            <person name="Lukes J."/>
            <person name="Yurchenko V."/>
        </authorList>
    </citation>
    <scope>NUCLEOTIDE SEQUENCE [LARGE SCALE GENOMIC DNA]</scope>
    <source>
        <strain evidence="2 3">ATCC 30220</strain>
    </source>
</reference>
<dbReference type="AlphaFoldDB" id="A0A0N0P5Y7"/>
<accession>A0A0N0P5Y7</accession>
<feature type="transmembrane region" description="Helical" evidence="1">
    <location>
        <begin position="123"/>
        <end position="144"/>
    </location>
</feature>
<organism evidence="2 3">
    <name type="scientific">Leptomonas seymouri</name>
    <dbReference type="NCBI Taxonomy" id="5684"/>
    <lineage>
        <taxon>Eukaryota</taxon>
        <taxon>Discoba</taxon>
        <taxon>Euglenozoa</taxon>
        <taxon>Kinetoplastea</taxon>
        <taxon>Metakinetoplastina</taxon>
        <taxon>Trypanosomatida</taxon>
        <taxon>Trypanosomatidae</taxon>
        <taxon>Leishmaniinae</taxon>
        <taxon>Leptomonas</taxon>
    </lineage>
</organism>
<keyword evidence="1" id="KW-0812">Transmembrane</keyword>
<evidence type="ECO:0000313" key="3">
    <source>
        <dbReference type="Proteomes" id="UP000038009"/>
    </source>
</evidence>
<protein>
    <submittedName>
        <fullName evidence="2">Uncharacterized protein</fullName>
    </submittedName>
</protein>
<keyword evidence="3" id="KW-1185">Reference proteome</keyword>
<dbReference type="Proteomes" id="UP000038009">
    <property type="component" value="Unassembled WGS sequence"/>
</dbReference>
<keyword evidence="1" id="KW-0472">Membrane</keyword>
<dbReference type="VEuPathDB" id="TriTrypDB:Lsey_0106_0220"/>
<sequence length="220" mass="24648">MRLERADTFHGETRALHGCAAPASPLGGLYATLGYIYTRGGARRLARRTCSPRFKHRTVMSSWRTGRLPRQPRWPPRHAEEGLSTPRSETHAQLTVMTTRWCALLQPSAARGGWFSARAVPRWCLVCARVCWALLWYLCGVWIACVLRRRRACVCCCVRLSACWCTLVCLRCVCRRGRACVCACLCRPQHAPQQCLSGGVLSEAPRGGPLRRVWTLPSPA</sequence>
<evidence type="ECO:0000256" key="1">
    <source>
        <dbReference type="SAM" id="Phobius"/>
    </source>
</evidence>
<gene>
    <name evidence="2" type="ORF">ABL78_3928</name>
</gene>
<name>A0A0N0P5Y7_LEPSE</name>
<dbReference type="EMBL" id="LJSK01000106">
    <property type="protein sequence ID" value="KPI87016.1"/>
    <property type="molecule type" value="Genomic_DNA"/>
</dbReference>
<proteinExistence type="predicted"/>